<sequence length="331" mass="37482">MSTIPDEPTMSDFIPQQPAFADTLVVELDEAITHVRPIDCEIRTPMRPLQNGVSWAVSIYPLGAVKDGYTNDYKHMGVFVLIDRVNVDVEATFSLVNTDYKGSFSHHFGQFVDYGFGTWITHDQLRASGGCQNGRFSIKCDVSVKVCINLEPTTSEVTPPLNPVLPFEFVENSDHDSSDADFFVDGQLIKVHRGYMAMVSPMFQAMFANSEIGIITISDFTYETVKMAVDFLYGQQIVDKTVSEVIDVLRFMKKFTITAAVKRLETWLVDQMAAYNFATIVKHAFDDGSEYLRSECKNFFSLNRDNVIDHVDFQDLQDNVMFEFIQSLLNI</sequence>
<reference evidence="2" key="1">
    <citation type="journal article" date="2013" name="Genetics">
        <title>The draft genome and transcriptome of Panagrellus redivivus are shaped by the harsh demands of a free-living lifestyle.</title>
        <authorList>
            <person name="Srinivasan J."/>
            <person name="Dillman A.R."/>
            <person name="Macchietto M.G."/>
            <person name="Heikkinen L."/>
            <person name="Lakso M."/>
            <person name="Fracchia K.M."/>
            <person name="Antoshechkin I."/>
            <person name="Mortazavi A."/>
            <person name="Wong G."/>
            <person name="Sternberg P.W."/>
        </authorList>
    </citation>
    <scope>NUCLEOTIDE SEQUENCE [LARGE SCALE GENOMIC DNA]</scope>
    <source>
        <strain evidence="2">MT8872</strain>
    </source>
</reference>
<name>A0A7E4V195_PANRE</name>
<dbReference type="InterPro" id="IPR045005">
    <property type="entry name" value="BPM1-6"/>
</dbReference>
<evidence type="ECO:0000313" key="3">
    <source>
        <dbReference type="WBParaSite" id="Pan_g1503.t1"/>
    </source>
</evidence>
<organism evidence="2 3">
    <name type="scientific">Panagrellus redivivus</name>
    <name type="common">Microworm</name>
    <dbReference type="NCBI Taxonomy" id="6233"/>
    <lineage>
        <taxon>Eukaryota</taxon>
        <taxon>Metazoa</taxon>
        <taxon>Ecdysozoa</taxon>
        <taxon>Nematoda</taxon>
        <taxon>Chromadorea</taxon>
        <taxon>Rhabditida</taxon>
        <taxon>Tylenchina</taxon>
        <taxon>Panagrolaimomorpha</taxon>
        <taxon>Panagrolaimoidea</taxon>
        <taxon>Panagrolaimidae</taxon>
        <taxon>Panagrellus</taxon>
    </lineage>
</organism>
<dbReference type="InterPro" id="IPR011333">
    <property type="entry name" value="SKP1/BTB/POZ_sf"/>
</dbReference>
<dbReference type="SUPFAM" id="SSF54695">
    <property type="entry name" value="POZ domain"/>
    <property type="match status" value="1"/>
</dbReference>
<feature type="domain" description="BTB" evidence="1">
    <location>
        <begin position="178"/>
        <end position="241"/>
    </location>
</feature>
<evidence type="ECO:0000313" key="2">
    <source>
        <dbReference type="Proteomes" id="UP000492821"/>
    </source>
</evidence>
<dbReference type="PROSITE" id="PS50097">
    <property type="entry name" value="BTB"/>
    <property type="match status" value="1"/>
</dbReference>
<dbReference type="CDD" id="cd00121">
    <property type="entry name" value="MATH"/>
    <property type="match status" value="1"/>
</dbReference>
<dbReference type="InterPro" id="IPR002083">
    <property type="entry name" value="MATH/TRAF_dom"/>
</dbReference>
<dbReference type="GO" id="GO:0016567">
    <property type="term" value="P:protein ubiquitination"/>
    <property type="evidence" value="ECO:0007669"/>
    <property type="project" value="InterPro"/>
</dbReference>
<dbReference type="Proteomes" id="UP000492821">
    <property type="component" value="Unassembled WGS sequence"/>
</dbReference>
<dbReference type="AlphaFoldDB" id="A0A7E4V195"/>
<dbReference type="PANTHER" id="PTHR26379:SF187">
    <property type="entry name" value="OS07G0655300 PROTEIN"/>
    <property type="match status" value="1"/>
</dbReference>
<accession>A0A7E4V195</accession>
<dbReference type="Pfam" id="PF00651">
    <property type="entry name" value="BTB"/>
    <property type="match status" value="1"/>
</dbReference>
<dbReference type="WBParaSite" id="Pan_g1503.t1">
    <property type="protein sequence ID" value="Pan_g1503.t1"/>
    <property type="gene ID" value="Pan_g1503"/>
</dbReference>
<evidence type="ECO:0000259" key="1">
    <source>
        <dbReference type="PROSITE" id="PS50097"/>
    </source>
</evidence>
<dbReference type="InterPro" id="IPR008974">
    <property type="entry name" value="TRAF-like"/>
</dbReference>
<dbReference type="SUPFAM" id="SSF49599">
    <property type="entry name" value="TRAF domain-like"/>
    <property type="match status" value="1"/>
</dbReference>
<reference evidence="3" key="2">
    <citation type="submission" date="2020-10" db="UniProtKB">
        <authorList>
            <consortium name="WormBaseParasite"/>
        </authorList>
    </citation>
    <scope>IDENTIFICATION</scope>
</reference>
<proteinExistence type="predicted"/>
<keyword evidence="2" id="KW-1185">Reference proteome</keyword>
<dbReference type="CDD" id="cd18186">
    <property type="entry name" value="BTB_POZ_ZBTB_KLHL-like"/>
    <property type="match status" value="1"/>
</dbReference>
<protein>
    <submittedName>
        <fullName evidence="3">BTB domain-containing protein</fullName>
    </submittedName>
</protein>
<dbReference type="Gene3D" id="2.60.210.10">
    <property type="entry name" value="Apoptosis, Tumor Necrosis Factor Receptor Associated Protein 2, Chain A"/>
    <property type="match status" value="1"/>
</dbReference>
<dbReference type="Gene3D" id="3.30.710.10">
    <property type="entry name" value="Potassium Channel Kv1.1, Chain A"/>
    <property type="match status" value="1"/>
</dbReference>
<dbReference type="InterPro" id="IPR000210">
    <property type="entry name" value="BTB/POZ_dom"/>
</dbReference>
<dbReference type="PANTHER" id="PTHR26379">
    <property type="entry name" value="BTB/POZ AND MATH DOMAIN-CONTAINING PROTEIN 1"/>
    <property type="match status" value="1"/>
</dbReference>
<dbReference type="SMART" id="SM00225">
    <property type="entry name" value="BTB"/>
    <property type="match status" value="1"/>
</dbReference>